<evidence type="ECO:0000256" key="3">
    <source>
        <dbReference type="ARBA" id="ARBA00022630"/>
    </source>
</evidence>
<dbReference type="GO" id="GO:0005886">
    <property type="term" value="C:plasma membrane"/>
    <property type="evidence" value="ECO:0007669"/>
    <property type="project" value="UniProtKB-SubCell"/>
</dbReference>
<feature type="binding site" evidence="11">
    <location>
        <position position="281"/>
    </location>
    <ligand>
        <name>Mg(2+)</name>
        <dbReference type="ChEBI" id="CHEBI:18420"/>
    </ligand>
</feature>
<evidence type="ECO:0000256" key="1">
    <source>
        <dbReference type="ARBA" id="ARBA00011955"/>
    </source>
</evidence>
<keyword evidence="16" id="KW-1185">Reference proteome</keyword>
<dbReference type="Gene3D" id="3.10.520.10">
    <property type="entry name" value="ApbE-like domains"/>
    <property type="match status" value="1"/>
</dbReference>
<keyword evidence="12" id="KW-0472">Membrane</keyword>
<evidence type="ECO:0000256" key="4">
    <source>
        <dbReference type="ARBA" id="ARBA00022679"/>
    </source>
</evidence>
<keyword evidence="7 10" id="KW-0460">Magnesium</keyword>
<keyword evidence="12 13" id="KW-0449">Lipoprotein</keyword>
<name>A0A9X0YIK0_9FLAO</name>
<protein>
    <recommendedName>
        <fullName evidence="2 10">FAD:protein FMN transferase</fullName>
        <ecNumber evidence="1 10">2.7.1.180</ecNumber>
    </recommendedName>
    <alternativeName>
        <fullName evidence="8 10">Flavin transferase</fullName>
    </alternativeName>
</protein>
<keyword evidence="12" id="KW-0997">Cell inner membrane</keyword>
<dbReference type="AlphaFoldDB" id="A0A9X0YIK0"/>
<dbReference type="GO" id="GO:0046872">
    <property type="term" value="F:metal ion binding"/>
    <property type="evidence" value="ECO:0007669"/>
    <property type="project" value="UniProtKB-UniRule"/>
</dbReference>
<evidence type="ECO:0000313" key="14">
    <source>
        <dbReference type="EMBL" id="MDQ0333842.1"/>
    </source>
</evidence>
<feature type="binding site" evidence="11">
    <location>
        <position position="164"/>
    </location>
    <ligand>
        <name>Mg(2+)</name>
        <dbReference type="ChEBI" id="CHEBI:18420"/>
    </ligand>
</feature>
<keyword evidence="5 10" id="KW-0479">Metal-binding</keyword>
<dbReference type="EC" id="2.7.1.180" evidence="1 10"/>
<evidence type="ECO:0000313" key="15">
    <source>
        <dbReference type="Proteomes" id="UP001138672"/>
    </source>
</evidence>
<evidence type="ECO:0000256" key="8">
    <source>
        <dbReference type="ARBA" id="ARBA00031306"/>
    </source>
</evidence>
<evidence type="ECO:0000256" key="12">
    <source>
        <dbReference type="RuleBase" id="RU363002"/>
    </source>
</evidence>
<keyword evidence="4 10" id="KW-0808">Transferase</keyword>
<dbReference type="Pfam" id="PF02424">
    <property type="entry name" value="ApbE"/>
    <property type="match status" value="1"/>
</dbReference>
<comment type="subcellular location">
    <subcellularLocation>
        <location evidence="12">Cell inner membrane</location>
        <topology evidence="12">Lipid-anchor</topology>
        <orientation evidence="12">Periplasmic side</orientation>
    </subcellularLocation>
</comment>
<keyword evidence="12" id="KW-1003">Cell membrane</keyword>
<evidence type="ECO:0000256" key="11">
    <source>
        <dbReference type="PIRSR" id="PIRSR006268-2"/>
    </source>
</evidence>
<dbReference type="EMBL" id="JAUSUU010000001">
    <property type="protein sequence ID" value="MDQ0333842.1"/>
    <property type="molecule type" value="Genomic_DNA"/>
</dbReference>
<evidence type="ECO:0000256" key="9">
    <source>
        <dbReference type="ARBA" id="ARBA00048540"/>
    </source>
</evidence>
<dbReference type="PANTHER" id="PTHR30040">
    <property type="entry name" value="THIAMINE BIOSYNTHESIS LIPOPROTEIN APBE"/>
    <property type="match status" value="1"/>
</dbReference>
<dbReference type="PIRSF" id="PIRSF006268">
    <property type="entry name" value="ApbE"/>
    <property type="match status" value="1"/>
</dbReference>
<comment type="similarity">
    <text evidence="10 12">Belongs to the ApbE family.</text>
</comment>
<dbReference type="Proteomes" id="UP001138672">
    <property type="component" value="Unassembled WGS sequence"/>
</dbReference>
<dbReference type="RefSeq" id="WP_057780515.1">
    <property type="nucleotide sequence ID" value="NZ_JAGGJQ010000002.1"/>
</dbReference>
<accession>A0A9X0YIK0</accession>
<organism evidence="13 15">
    <name type="scientific">Formosa algae</name>
    <dbReference type="NCBI Taxonomy" id="225843"/>
    <lineage>
        <taxon>Bacteria</taxon>
        <taxon>Pseudomonadati</taxon>
        <taxon>Bacteroidota</taxon>
        <taxon>Flavobacteriia</taxon>
        <taxon>Flavobacteriales</taxon>
        <taxon>Flavobacteriaceae</taxon>
        <taxon>Formosa</taxon>
    </lineage>
</organism>
<evidence type="ECO:0000256" key="6">
    <source>
        <dbReference type="ARBA" id="ARBA00022827"/>
    </source>
</evidence>
<evidence type="ECO:0000256" key="5">
    <source>
        <dbReference type="ARBA" id="ARBA00022723"/>
    </source>
</evidence>
<dbReference type="GO" id="GO:0016740">
    <property type="term" value="F:transferase activity"/>
    <property type="evidence" value="ECO:0007669"/>
    <property type="project" value="UniProtKB-UniRule"/>
</dbReference>
<reference evidence="13" key="1">
    <citation type="submission" date="2021-03" db="EMBL/GenBank/DDBJ databases">
        <title>Genomic Encyclopedia of Type Strains, Phase IV (KMG-IV): sequencing the most valuable type-strain genomes for metagenomic binning, comparative biology and taxonomic classification.</title>
        <authorList>
            <person name="Goeker M."/>
        </authorList>
    </citation>
    <scope>NUCLEOTIDE SEQUENCE</scope>
    <source>
        <strain evidence="13">DSM 15523</strain>
        <strain evidence="14 16">DSM 16476</strain>
    </source>
</reference>
<feature type="chain" id="PRO_5041014316" description="FAD:protein FMN transferase" evidence="12">
    <location>
        <begin position="20"/>
        <end position="328"/>
    </location>
</feature>
<dbReference type="PROSITE" id="PS51257">
    <property type="entry name" value="PROKAR_LIPOPROTEIN"/>
    <property type="match status" value="1"/>
</dbReference>
<dbReference type="SUPFAM" id="SSF143631">
    <property type="entry name" value="ApbE-like"/>
    <property type="match status" value="1"/>
</dbReference>
<dbReference type="OrthoDB" id="9778595at2"/>
<comment type="catalytic activity">
    <reaction evidence="9 10 12">
        <text>L-threonyl-[protein] + FAD = FMN-L-threonyl-[protein] + AMP + H(+)</text>
        <dbReference type="Rhea" id="RHEA:36847"/>
        <dbReference type="Rhea" id="RHEA-COMP:11060"/>
        <dbReference type="Rhea" id="RHEA-COMP:11061"/>
        <dbReference type="ChEBI" id="CHEBI:15378"/>
        <dbReference type="ChEBI" id="CHEBI:30013"/>
        <dbReference type="ChEBI" id="CHEBI:57692"/>
        <dbReference type="ChEBI" id="CHEBI:74257"/>
        <dbReference type="ChEBI" id="CHEBI:456215"/>
        <dbReference type="EC" id="2.7.1.180"/>
    </reaction>
</comment>
<dbReference type="InterPro" id="IPR003374">
    <property type="entry name" value="ApbE-like_sf"/>
</dbReference>
<evidence type="ECO:0000256" key="7">
    <source>
        <dbReference type="ARBA" id="ARBA00022842"/>
    </source>
</evidence>
<feature type="binding site" evidence="11">
    <location>
        <position position="285"/>
    </location>
    <ligand>
        <name>Mg(2+)</name>
        <dbReference type="ChEBI" id="CHEBI:18420"/>
    </ligand>
</feature>
<evidence type="ECO:0000256" key="2">
    <source>
        <dbReference type="ARBA" id="ARBA00016337"/>
    </source>
</evidence>
<dbReference type="PANTHER" id="PTHR30040:SF2">
    <property type="entry name" value="FAD:PROTEIN FMN TRANSFERASE"/>
    <property type="match status" value="1"/>
</dbReference>
<comment type="caution">
    <text evidence="13">The sequence shown here is derived from an EMBL/GenBank/DDBJ whole genome shotgun (WGS) entry which is preliminary data.</text>
</comment>
<sequence>MKVFPLCFILLFFSFSSCNESIEHVKLSGPVFGTSYAVQYYSDQGVNYQKQFDSLFTVINNSMSTYIPDSDISRLNKNTSNLIDSHFAKVFKASKQIYKDTDGAFDPTIGVLVNAWAFGPEKQIIGLDSLKIDSLKLSVGLDKVTLNKFKVIKENPNTYLDFNAIAKGYGVDVIGRFLESQNIENYLVEIGGEIRTKGINKEKDSPWKVGVEMPHFDGTQSLLRAIELKDESMATSGTYRKFKVDSDGNKFSHIIDTHSGFPSKTNLLSISVIGKDCMTADAYATAFKTMGIARIKEFLKDRPEFKVFLIFENENQELATLSLNGFPE</sequence>
<dbReference type="Proteomes" id="UP001231587">
    <property type="component" value="Unassembled WGS sequence"/>
</dbReference>
<feature type="signal peptide" evidence="12">
    <location>
        <begin position="1"/>
        <end position="19"/>
    </location>
</feature>
<proteinExistence type="inferred from homology"/>
<comment type="function">
    <text evidence="12">Flavin transferase that catalyzes the transfer of the FMN moiety of FAD and its covalent binding to the hydroxyl group of a threonine residue in a target flavoprotein.</text>
</comment>
<evidence type="ECO:0000313" key="13">
    <source>
        <dbReference type="EMBL" id="MBP1839065.1"/>
    </source>
</evidence>
<evidence type="ECO:0000256" key="10">
    <source>
        <dbReference type="PIRNR" id="PIRNR006268"/>
    </source>
</evidence>
<evidence type="ECO:0000313" key="16">
    <source>
        <dbReference type="Proteomes" id="UP001231587"/>
    </source>
</evidence>
<keyword evidence="6 10" id="KW-0274">FAD</keyword>
<keyword evidence="3 10" id="KW-0285">Flavoprotein</keyword>
<dbReference type="EMBL" id="JAGGJQ010000002">
    <property type="protein sequence ID" value="MBP1839065.1"/>
    <property type="molecule type" value="Genomic_DNA"/>
</dbReference>
<dbReference type="InterPro" id="IPR024932">
    <property type="entry name" value="ApbE"/>
</dbReference>
<gene>
    <name evidence="13" type="ORF">J2Z56_000971</name>
    <name evidence="14" type="ORF">J2Z57_000264</name>
</gene>
<comment type="cofactor">
    <cofactor evidence="11">
        <name>Mg(2+)</name>
        <dbReference type="ChEBI" id="CHEBI:18420"/>
    </cofactor>
    <cofactor evidence="11">
        <name>Mn(2+)</name>
        <dbReference type="ChEBI" id="CHEBI:29035"/>
    </cofactor>
    <text evidence="11">Magnesium. Can also use manganese.</text>
</comment>
<keyword evidence="12" id="KW-0732">Signal</keyword>